<accession>A0A7D6BFA7</accession>
<reference evidence="3" key="1">
    <citation type="submission" date="2020-07" db="EMBL/GenBank/DDBJ databases">
        <title>Metabolic diversity and evolutionary history of the archaeal phylum ###Micrarchaeota### uncovered from a freshwater lake metagenome.</title>
        <authorList>
            <person name="Kadnikov V.V."/>
            <person name="Savvichev A.S."/>
            <person name="Mardanov A.V."/>
            <person name="Beletsky A.V."/>
            <person name="Chupakov A.V."/>
            <person name="Kokryatskaya N.M."/>
            <person name="Pimenov N.V."/>
            <person name="Ravin N.V."/>
        </authorList>
    </citation>
    <scope>NUCLEOTIDE SEQUENCE [LARGE SCALE GENOMIC DNA]</scope>
</reference>
<protein>
    <submittedName>
        <fullName evidence="2">Uncharacterized protein</fullName>
    </submittedName>
</protein>
<sequence>MVVVTKKADGEAHAYKTLVAISSSDNREFTKRVAEELHHNGTFSIMHNPAAGNVAQRTRNFSFTLNEAVRVDADMVVCVSCHKPDSAKDIRLEKSEKGGFKPVINVLSPKLLETTAVCKDVACVNKFPGEMEQSIWGVIDEFSKAGVKRIPLEELRQKMQEKVKEESATHHWIRRALRHMSEEKVIAEIEVFPKNEEETTRAAKDCATIVCRLHDFNSKKRDAADETRMFSDEHPPHLNPL</sequence>
<evidence type="ECO:0000256" key="1">
    <source>
        <dbReference type="SAM" id="MobiDB-lite"/>
    </source>
</evidence>
<dbReference type="EMBL" id="CP058998">
    <property type="protein sequence ID" value="QLJ52660.1"/>
    <property type="molecule type" value="Genomic_DNA"/>
</dbReference>
<organism evidence="2 3">
    <name type="scientific">Fermentimicrarchaeum limneticum</name>
    <dbReference type="NCBI Taxonomy" id="2795018"/>
    <lineage>
        <taxon>Archaea</taxon>
        <taxon>Candidatus Micrarchaeota</taxon>
        <taxon>Candidatus Fermentimicrarchaeales</taxon>
        <taxon>Candidatus Fermentimicrarchaeaceae</taxon>
        <taxon>Candidatus Fermentimicrarchaeum</taxon>
    </lineage>
</organism>
<dbReference type="Proteomes" id="UP000510821">
    <property type="component" value="Chromosome"/>
</dbReference>
<dbReference type="KEGG" id="flt:Sv326_0485"/>
<proteinExistence type="predicted"/>
<evidence type="ECO:0000313" key="3">
    <source>
        <dbReference type="Proteomes" id="UP000510821"/>
    </source>
</evidence>
<gene>
    <name evidence="2" type="ORF">Sv326_0485</name>
</gene>
<dbReference type="AlphaFoldDB" id="A0A7D6BFA7"/>
<name>A0A7D6BFA7_FERL1</name>
<evidence type="ECO:0000313" key="2">
    <source>
        <dbReference type="EMBL" id="QLJ52660.1"/>
    </source>
</evidence>
<feature type="region of interest" description="Disordered" evidence="1">
    <location>
        <begin position="222"/>
        <end position="241"/>
    </location>
</feature>